<dbReference type="PATRIC" id="fig|1278073.3.peg.7496"/>
<dbReference type="EMBL" id="CP004025">
    <property type="protein sequence ID" value="AGC48651.1"/>
    <property type="molecule type" value="Genomic_DNA"/>
</dbReference>
<feature type="transmembrane region" description="Helical" evidence="1">
    <location>
        <begin position="327"/>
        <end position="355"/>
    </location>
</feature>
<evidence type="ECO:0000256" key="1">
    <source>
        <dbReference type="SAM" id="Phobius"/>
    </source>
</evidence>
<dbReference type="KEGG" id="msd:MYSTI_07379"/>
<dbReference type="Proteomes" id="UP000011131">
    <property type="component" value="Chromosome"/>
</dbReference>
<evidence type="ECO:0000313" key="2">
    <source>
        <dbReference type="EMBL" id="AGC48651.1"/>
    </source>
</evidence>
<gene>
    <name evidence="2" type="ordered locus">MYSTI_07379</name>
</gene>
<reference evidence="2 3" key="1">
    <citation type="journal article" date="2013" name="Genome Announc.">
        <title>Complete genome sequence of Myxococcus stipitatus strain DSM 14675, a fruiting myxobacterium.</title>
        <authorList>
            <person name="Huntley S."/>
            <person name="Kneip S."/>
            <person name="Treuner-Lange A."/>
            <person name="Sogaard-Andersen L."/>
        </authorList>
    </citation>
    <scope>NUCLEOTIDE SEQUENCE [LARGE SCALE GENOMIC DNA]</scope>
    <source>
        <strain evidence="3">DSM 14675 / JCM 12634 / Mx s8</strain>
    </source>
</reference>
<dbReference type="OrthoDB" id="9153660at2"/>
<keyword evidence="1" id="KW-0472">Membrane</keyword>
<sequence length="364" mass="41658">MPKYVGEQGENRLFQRKDLAGFYYVSRLLLEEAESLGGKFLYVGLGRSPVVVMEFLRQVFGIKAVDFPLSIETTKKEYEQGKRDVPYDKAMSNYIEKYLPRELLEGRRLILVDYVDSGYSLMSAQALMEHHLKTVGLHDEAKHVYIAPLTELEQFLQHEKSVLKKFSPDISAAHRLLKVLKATIDKEPFARFPRTSEAFIRAGNFPVSSDEVENRLRAVMKLAIEHMGEDKEGALEKLESAFKESKYALEEDSKNWFRKRRNPGRTLNQSFSFIPTNPNRRRSDVEKEHLNNRYSRLSSEEYGIPDGALSYRFGQASTYVANHPVQAAIGAILSILAIAYIFMLFKGLFSVVPVVDSSDRVREL</sequence>
<dbReference type="CDD" id="cd06223">
    <property type="entry name" value="PRTases_typeI"/>
    <property type="match status" value="1"/>
</dbReference>
<dbReference type="RefSeq" id="WP_015352905.1">
    <property type="nucleotide sequence ID" value="NC_020126.1"/>
</dbReference>
<evidence type="ECO:0008006" key="4">
    <source>
        <dbReference type="Google" id="ProtNLM"/>
    </source>
</evidence>
<proteinExistence type="predicted"/>
<protein>
    <recommendedName>
        <fullName evidence="4">Phosphoribosyltransferase domain-containing protein</fullName>
    </recommendedName>
</protein>
<keyword evidence="3" id="KW-1185">Reference proteome</keyword>
<dbReference type="HOGENOM" id="CLU_760376_0_0_7"/>
<name>L7UI55_MYXSD</name>
<keyword evidence="1" id="KW-1133">Transmembrane helix</keyword>
<dbReference type="InterPro" id="IPR000836">
    <property type="entry name" value="PRTase_dom"/>
</dbReference>
<dbReference type="AlphaFoldDB" id="L7UI55"/>
<keyword evidence="1" id="KW-0812">Transmembrane</keyword>
<dbReference type="STRING" id="1278073.MYSTI_07379"/>
<accession>L7UI55</accession>
<organism evidence="2 3">
    <name type="scientific">Myxococcus stipitatus (strain DSM 14675 / JCM 12634 / Mx s8)</name>
    <dbReference type="NCBI Taxonomy" id="1278073"/>
    <lineage>
        <taxon>Bacteria</taxon>
        <taxon>Pseudomonadati</taxon>
        <taxon>Myxococcota</taxon>
        <taxon>Myxococcia</taxon>
        <taxon>Myxococcales</taxon>
        <taxon>Cystobacterineae</taxon>
        <taxon>Myxococcaceae</taxon>
        <taxon>Myxococcus</taxon>
    </lineage>
</organism>
<evidence type="ECO:0000313" key="3">
    <source>
        <dbReference type="Proteomes" id="UP000011131"/>
    </source>
</evidence>